<dbReference type="PROSITE" id="PS51257">
    <property type="entry name" value="PROKAR_LIPOPROTEIN"/>
    <property type="match status" value="1"/>
</dbReference>
<proteinExistence type="predicted"/>
<comment type="caution">
    <text evidence="1">The sequence shown here is derived from an EMBL/GenBank/DDBJ whole genome shotgun (WGS) entry which is preliminary data.</text>
</comment>
<gene>
    <name evidence="1" type="ORF">SBX64_18470</name>
</gene>
<accession>A0ABU4IYQ2</accession>
<sequence>MKQFKYAVKPYLVVLLSSLSLYGCFQEELEHWVNKETYAFQGIYENQHNTDLIAFHEAKASIQSEGKAMVVPFQVDGNFIYIQVRQSSKEKREDIVMRIHGDGEVLTCSACAKYHLSNIWVRTTPDKPTPTE</sequence>
<protein>
    <recommendedName>
        <fullName evidence="3">Lipoprotein</fullName>
    </recommendedName>
</protein>
<dbReference type="RefSeq" id="WP_038184444.1">
    <property type="nucleotide sequence ID" value="NZ_AP024904.1"/>
</dbReference>
<dbReference type="EMBL" id="JAWRCP010000002">
    <property type="protein sequence ID" value="MDW6094530.1"/>
    <property type="molecule type" value="Genomic_DNA"/>
</dbReference>
<organism evidence="1 2">
    <name type="scientific">Vibrio rhizosphaerae</name>
    <dbReference type="NCBI Taxonomy" id="398736"/>
    <lineage>
        <taxon>Bacteria</taxon>
        <taxon>Pseudomonadati</taxon>
        <taxon>Pseudomonadota</taxon>
        <taxon>Gammaproteobacteria</taxon>
        <taxon>Vibrionales</taxon>
        <taxon>Vibrionaceae</taxon>
        <taxon>Vibrio</taxon>
    </lineage>
</organism>
<keyword evidence="2" id="KW-1185">Reference proteome</keyword>
<dbReference type="Proteomes" id="UP001279860">
    <property type="component" value="Unassembled WGS sequence"/>
</dbReference>
<evidence type="ECO:0008006" key="3">
    <source>
        <dbReference type="Google" id="ProtNLM"/>
    </source>
</evidence>
<reference evidence="1 2" key="1">
    <citation type="submission" date="2023-11" db="EMBL/GenBank/DDBJ databases">
        <title>Plant-associative lifestyle of Vibrio porteresiae and its evolutionary dynamics.</title>
        <authorList>
            <person name="Rameshkumar N."/>
            <person name="Kirti K."/>
        </authorList>
    </citation>
    <scope>NUCLEOTIDE SEQUENCE [LARGE SCALE GENOMIC DNA]</scope>
    <source>
        <strain evidence="1 2">MSSRF7</strain>
    </source>
</reference>
<evidence type="ECO:0000313" key="1">
    <source>
        <dbReference type="EMBL" id="MDW6094530.1"/>
    </source>
</evidence>
<name>A0ABU4IYQ2_9VIBR</name>
<evidence type="ECO:0000313" key="2">
    <source>
        <dbReference type="Proteomes" id="UP001279860"/>
    </source>
</evidence>